<feature type="transmembrane region" description="Helical" evidence="1">
    <location>
        <begin position="20"/>
        <end position="45"/>
    </location>
</feature>
<gene>
    <name evidence="2" type="ORF">AXF42_Ash015240</name>
</gene>
<dbReference type="Proteomes" id="UP000236161">
    <property type="component" value="Unassembled WGS sequence"/>
</dbReference>
<organism evidence="2 3">
    <name type="scientific">Apostasia shenzhenica</name>
    <dbReference type="NCBI Taxonomy" id="1088818"/>
    <lineage>
        <taxon>Eukaryota</taxon>
        <taxon>Viridiplantae</taxon>
        <taxon>Streptophyta</taxon>
        <taxon>Embryophyta</taxon>
        <taxon>Tracheophyta</taxon>
        <taxon>Spermatophyta</taxon>
        <taxon>Magnoliopsida</taxon>
        <taxon>Liliopsida</taxon>
        <taxon>Asparagales</taxon>
        <taxon>Orchidaceae</taxon>
        <taxon>Apostasioideae</taxon>
        <taxon>Apostasia</taxon>
    </lineage>
</organism>
<accession>A0A2I0ALP3</accession>
<feature type="transmembrane region" description="Helical" evidence="1">
    <location>
        <begin position="127"/>
        <end position="151"/>
    </location>
</feature>
<keyword evidence="1" id="KW-0812">Transmembrane</keyword>
<evidence type="ECO:0000256" key="1">
    <source>
        <dbReference type="SAM" id="Phobius"/>
    </source>
</evidence>
<dbReference type="AlphaFoldDB" id="A0A2I0ALP3"/>
<dbReference type="EMBL" id="KZ451971">
    <property type="protein sequence ID" value="PKA56467.1"/>
    <property type="molecule type" value="Genomic_DNA"/>
</dbReference>
<dbReference type="OrthoDB" id="439808at2759"/>
<protein>
    <submittedName>
        <fullName evidence="2">Uncharacterized protein</fullName>
    </submittedName>
</protein>
<name>A0A2I0ALP3_9ASPA</name>
<sequence>MAALGRPHHELRFTGKNRSFPLAATVILAAFSATILFFLFVCSILSRHRRRTLEHFRPLFLLRFRVCLRYGEEEEERDWQCSWAHWAALPCNTVYFQSSLFISLEEVFSEVGPVRRCFVVMKKGKHVFFFSSVDIFSNCLAVALHLTVIFLEDPMQIVALALFNCMQDFLPFVHHSAFSPYPAFAAVEDVQRAIHLKSALTIGGRNLKKQKQPSYRISIPVANENYPPPTSLAVETFYGMPITKKEGTNATTEAPQQKHKVDKLKDTSASHVLEITRDKKVPREVNVPISVPIDEEDGSRKQRVARTVVFGGLRDSEMAAEVFCRAGEAGSICSIIYPLPKEDLEHHG</sequence>
<dbReference type="STRING" id="1088818.A0A2I0ALP3"/>
<proteinExistence type="predicted"/>
<evidence type="ECO:0000313" key="3">
    <source>
        <dbReference type="Proteomes" id="UP000236161"/>
    </source>
</evidence>
<evidence type="ECO:0000313" key="2">
    <source>
        <dbReference type="EMBL" id="PKA56467.1"/>
    </source>
</evidence>
<keyword evidence="1" id="KW-1133">Transmembrane helix</keyword>
<reference evidence="2 3" key="1">
    <citation type="journal article" date="2017" name="Nature">
        <title>The Apostasia genome and the evolution of orchids.</title>
        <authorList>
            <person name="Zhang G.Q."/>
            <person name="Liu K.W."/>
            <person name="Li Z."/>
            <person name="Lohaus R."/>
            <person name="Hsiao Y.Y."/>
            <person name="Niu S.C."/>
            <person name="Wang J.Y."/>
            <person name="Lin Y.C."/>
            <person name="Xu Q."/>
            <person name="Chen L.J."/>
            <person name="Yoshida K."/>
            <person name="Fujiwara S."/>
            <person name="Wang Z.W."/>
            <person name="Zhang Y.Q."/>
            <person name="Mitsuda N."/>
            <person name="Wang M."/>
            <person name="Liu G.H."/>
            <person name="Pecoraro L."/>
            <person name="Huang H.X."/>
            <person name="Xiao X.J."/>
            <person name="Lin M."/>
            <person name="Wu X.Y."/>
            <person name="Wu W.L."/>
            <person name="Chen Y.Y."/>
            <person name="Chang S.B."/>
            <person name="Sakamoto S."/>
            <person name="Ohme-Takagi M."/>
            <person name="Yagi M."/>
            <person name="Zeng S.J."/>
            <person name="Shen C.Y."/>
            <person name="Yeh C.M."/>
            <person name="Luo Y.B."/>
            <person name="Tsai W.C."/>
            <person name="Van de Peer Y."/>
            <person name="Liu Z.J."/>
        </authorList>
    </citation>
    <scope>NUCLEOTIDE SEQUENCE [LARGE SCALE GENOMIC DNA]</scope>
    <source>
        <strain evidence="3">cv. Shenzhen</strain>
        <tissue evidence="2">Stem</tissue>
    </source>
</reference>
<keyword evidence="1" id="KW-0472">Membrane</keyword>
<keyword evidence="3" id="KW-1185">Reference proteome</keyword>